<comment type="caution">
    <text evidence="3">The sequence shown here is derived from an EMBL/GenBank/DDBJ whole genome shotgun (WGS) entry which is preliminary data.</text>
</comment>
<name>A0ABQ6KD71_ASPOZ</name>
<evidence type="ECO:0000313" key="3">
    <source>
        <dbReference type="EMBL" id="GMG40727.1"/>
    </source>
</evidence>
<organism evidence="3 4">
    <name type="scientific">Aspergillus oryzae var. brunneus</name>
    <dbReference type="NCBI Taxonomy" id="332754"/>
    <lineage>
        <taxon>Eukaryota</taxon>
        <taxon>Fungi</taxon>
        <taxon>Dikarya</taxon>
        <taxon>Ascomycota</taxon>
        <taxon>Pezizomycotina</taxon>
        <taxon>Eurotiomycetes</taxon>
        <taxon>Eurotiomycetidae</taxon>
        <taxon>Eurotiales</taxon>
        <taxon>Aspergillaceae</taxon>
        <taxon>Aspergillus</taxon>
        <taxon>Aspergillus subgen. Circumdati</taxon>
    </lineage>
</organism>
<keyword evidence="4" id="KW-1185">Reference proteome</keyword>
<gene>
    <name evidence="3" type="ORF">Aory05_000000300</name>
</gene>
<keyword evidence="1" id="KW-0808">Transferase</keyword>
<accession>A0ABQ6KD71</accession>
<evidence type="ECO:0000256" key="1">
    <source>
        <dbReference type="ARBA" id="ARBA00022676"/>
    </source>
</evidence>
<feature type="domain" description="Glycosyl transferase family 1" evidence="2">
    <location>
        <begin position="259"/>
        <end position="371"/>
    </location>
</feature>
<keyword evidence="1" id="KW-0328">Glycosyltransferase</keyword>
<proteinExistence type="predicted"/>
<evidence type="ECO:0000259" key="2">
    <source>
        <dbReference type="Pfam" id="PF00534"/>
    </source>
</evidence>
<dbReference type="EMBL" id="BSYB01000001">
    <property type="protein sequence ID" value="GMG40727.1"/>
    <property type="molecule type" value="Genomic_DNA"/>
</dbReference>
<dbReference type="InterPro" id="IPR001296">
    <property type="entry name" value="Glyco_trans_1"/>
</dbReference>
<protein>
    <submittedName>
        <fullName evidence="3">Unnamed protein product</fullName>
    </submittedName>
</protein>
<reference evidence="3" key="1">
    <citation type="submission" date="2023-04" db="EMBL/GenBank/DDBJ databases">
        <title>Aspergillus oryzae var. brunneus NBRC 4377.</title>
        <authorList>
            <person name="Ichikawa N."/>
            <person name="Sato H."/>
            <person name="Tonouchi N."/>
        </authorList>
    </citation>
    <scope>NUCLEOTIDE SEQUENCE</scope>
    <source>
        <strain evidence="3">NBRC 4377</strain>
    </source>
</reference>
<sequence>MSSSVEYHLRHRSTAELISYPYSYANGAFSNLLLPAIIVLNRRYYPNKHGSAATVGTEALSMSIAQAFKSMKVFCGLILYQRDETINEPTITIQVINFNLCAILAFNFNMNPPGVEKAISLAAGTLMKGSGLEGTPMLYHQTDTLLEYHPRDLPFCITHHAPFHRHFAGVFSEALAAHAYGDADKAEHLARKQEVGIKLLKHRVNGHVLQISRLQGKLLLSYGVNAAKIREICPSIQLSSSSYHVESEIAEVFNTGGVTLFTAVARVDYFKNVDLLVDVAVALWSQNIAVRLFIAGGASMDSTELHELSKKVPRQFTRYATFRSKLSRTSLHALFRLAKDSGVFICPSRYETLGVTPLEAALSGVTSLIANSSHVEASRYFPERFRFQPVKEELCQTILNLQGRNLASLGEILRLHVEAQVSDQRFRMDLYDAWAEFSMQSKPMDFHHFPCQGNELA</sequence>
<dbReference type="SUPFAM" id="SSF53756">
    <property type="entry name" value="UDP-Glycosyltransferase/glycogen phosphorylase"/>
    <property type="match status" value="1"/>
</dbReference>
<evidence type="ECO:0000313" key="4">
    <source>
        <dbReference type="Proteomes" id="UP001165189"/>
    </source>
</evidence>
<dbReference type="Proteomes" id="UP001165189">
    <property type="component" value="Unassembled WGS sequence"/>
</dbReference>
<dbReference type="Gene3D" id="3.40.50.2000">
    <property type="entry name" value="Glycogen Phosphorylase B"/>
    <property type="match status" value="1"/>
</dbReference>
<dbReference type="Pfam" id="PF00534">
    <property type="entry name" value="Glycos_transf_1"/>
    <property type="match status" value="1"/>
</dbReference>